<name>A0A370B4X7_9ACTN</name>
<dbReference type="OrthoDB" id="3469983at2"/>
<proteinExistence type="predicted"/>
<sequence>MDHLDARVQSDVGQPGAEALWWRMNLERSRAGMVAHGAVCHEDFEAAYEELASPGFHDLALTVMTAWGRRPG</sequence>
<dbReference type="AlphaFoldDB" id="A0A370B4X7"/>
<evidence type="ECO:0000313" key="1">
    <source>
        <dbReference type="EMBL" id="RDG34796.1"/>
    </source>
</evidence>
<keyword evidence="2" id="KW-1185">Reference proteome</keyword>
<gene>
    <name evidence="1" type="ORF">DVH02_28720</name>
</gene>
<evidence type="ECO:0000313" key="2">
    <source>
        <dbReference type="Proteomes" id="UP000253741"/>
    </source>
</evidence>
<dbReference type="EMBL" id="QQNA01000280">
    <property type="protein sequence ID" value="RDG34796.1"/>
    <property type="molecule type" value="Genomic_DNA"/>
</dbReference>
<protein>
    <submittedName>
        <fullName evidence="1">Uncharacterized protein</fullName>
    </submittedName>
</protein>
<comment type="caution">
    <text evidence="1">The sequence shown here is derived from an EMBL/GenBank/DDBJ whole genome shotgun (WGS) entry which is preliminary data.</text>
</comment>
<accession>A0A370B4X7</accession>
<reference evidence="1 2" key="1">
    <citation type="submission" date="2018-07" db="EMBL/GenBank/DDBJ databases">
        <title>Streptomyces species from bats.</title>
        <authorList>
            <person name="Dunlap C."/>
        </authorList>
    </citation>
    <scope>NUCLEOTIDE SEQUENCE [LARGE SCALE GENOMIC DNA]</scope>
    <source>
        <strain evidence="1 2">AC230</strain>
    </source>
</reference>
<dbReference type="Proteomes" id="UP000253741">
    <property type="component" value="Unassembled WGS sequence"/>
</dbReference>
<organism evidence="1 2">
    <name type="scientific">Streptomyces corynorhini</name>
    <dbReference type="NCBI Taxonomy" id="2282652"/>
    <lineage>
        <taxon>Bacteria</taxon>
        <taxon>Bacillati</taxon>
        <taxon>Actinomycetota</taxon>
        <taxon>Actinomycetes</taxon>
        <taxon>Kitasatosporales</taxon>
        <taxon>Streptomycetaceae</taxon>
        <taxon>Streptomyces</taxon>
    </lineage>
</organism>